<feature type="compositionally biased region" description="Basic residues" evidence="12">
    <location>
        <begin position="206"/>
        <end position="221"/>
    </location>
</feature>
<feature type="compositionally biased region" description="Polar residues" evidence="12">
    <location>
        <begin position="1281"/>
        <end position="1298"/>
    </location>
</feature>
<keyword evidence="9" id="KW-0238">DNA-binding</keyword>
<feature type="compositionally biased region" description="Polar residues" evidence="12">
    <location>
        <begin position="805"/>
        <end position="815"/>
    </location>
</feature>
<evidence type="ECO:0000256" key="5">
    <source>
        <dbReference type="ARBA" id="ARBA00022737"/>
    </source>
</evidence>
<comment type="similarity">
    <text evidence="2">Belongs to the krueppel C2H2-type zinc-finger protein family.</text>
</comment>
<organism evidence="14 15">
    <name type="scientific">Merluccius polli</name>
    <name type="common">Benguela hake</name>
    <name type="synonym">Merluccius cadenati</name>
    <dbReference type="NCBI Taxonomy" id="89951"/>
    <lineage>
        <taxon>Eukaryota</taxon>
        <taxon>Metazoa</taxon>
        <taxon>Chordata</taxon>
        <taxon>Craniata</taxon>
        <taxon>Vertebrata</taxon>
        <taxon>Euteleostomi</taxon>
        <taxon>Actinopterygii</taxon>
        <taxon>Neopterygii</taxon>
        <taxon>Teleostei</taxon>
        <taxon>Neoteleostei</taxon>
        <taxon>Acanthomorphata</taxon>
        <taxon>Zeiogadaria</taxon>
        <taxon>Gadariae</taxon>
        <taxon>Gadiformes</taxon>
        <taxon>Gadoidei</taxon>
        <taxon>Merlucciidae</taxon>
        <taxon>Merluccius</taxon>
    </lineage>
</organism>
<keyword evidence="5" id="KW-0677">Repeat</keyword>
<feature type="region of interest" description="Disordered" evidence="12">
    <location>
        <begin position="464"/>
        <end position="527"/>
    </location>
</feature>
<evidence type="ECO:0000256" key="6">
    <source>
        <dbReference type="ARBA" id="ARBA00022771"/>
    </source>
</evidence>
<dbReference type="SUPFAM" id="SSF58113">
    <property type="entry name" value="Apolipoprotein A-I"/>
    <property type="match status" value="1"/>
</dbReference>
<feature type="compositionally biased region" description="Polar residues" evidence="12">
    <location>
        <begin position="1567"/>
        <end position="1580"/>
    </location>
</feature>
<dbReference type="InterPro" id="IPR052251">
    <property type="entry name" value="GH-ZnFinger_Regulators"/>
</dbReference>
<dbReference type="EMBL" id="JAOPHQ010005991">
    <property type="protein sequence ID" value="KAK0133387.1"/>
    <property type="molecule type" value="Genomic_DNA"/>
</dbReference>
<feature type="domain" description="C2H2-type" evidence="13">
    <location>
        <begin position="1010"/>
        <end position="1032"/>
    </location>
</feature>
<feature type="compositionally biased region" description="Polar residues" evidence="12">
    <location>
        <begin position="851"/>
        <end position="861"/>
    </location>
</feature>
<keyword evidence="10" id="KW-0804">Transcription</keyword>
<feature type="compositionally biased region" description="Acidic residues" evidence="12">
    <location>
        <begin position="718"/>
        <end position="730"/>
    </location>
</feature>
<protein>
    <submittedName>
        <fullName evidence="14">Zinc finger protein 292</fullName>
    </submittedName>
</protein>
<keyword evidence="7" id="KW-0862">Zinc</keyword>
<feature type="region of interest" description="Disordered" evidence="12">
    <location>
        <begin position="1083"/>
        <end position="1154"/>
    </location>
</feature>
<feature type="compositionally biased region" description="Polar residues" evidence="12">
    <location>
        <begin position="255"/>
        <end position="269"/>
    </location>
</feature>
<evidence type="ECO:0000256" key="4">
    <source>
        <dbReference type="ARBA" id="ARBA00022723"/>
    </source>
</evidence>
<evidence type="ECO:0000313" key="14">
    <source>
        <dbReference type="EMBL" id="KAK0133387.1"/>
    </source>
</evidence>
<keyword evidence="6" id="KW-0863">Zinc-finger</keyword>
<evidence type="ECO:0000256" key="9">
    <source>
        <dbReference type="ARBA" id="ARBA00023125"/>
    </source>
</evidence>
<feature type="compositionally biased region" description="Basic and acidic residues" evidence="12">
    <location>
        <begin position="272"/>
        <end position="284"/>
    </location>
</feature>
<keyword evidence="11" id="KW-0539">Nucleus</keyword>
<keyword evidence="3" id="KW-0597">Phosphoprotein</keyword>
<keyword evidence="4" id="KW-0479">Metal-binding</keyword>
<dbReference type="GO" id="GO:0008270">
    <property type="term" value="F:zinc ion binding"/>
    <property type="evidence" value="ECO:0007669"/>
    <property type="project" value="UniProtKB-KW"/>
</dbReference>
<dbReference type="Proteomes" id="UP001174136">
    <property type="component" value="Unassembled WGS sequence"/>
</dbReference>
<evidence type="ECO:0000256" key="7">
    <source>
        <dbReference type="ARBA" id="ARBA00022833"/>
    </source>
</evidence>
<evidence type="ECO:0000313" key="15">
    <source>
        <dbReference type="Proteomes" id="UP001174136"/>
    </source>
</evidence>
<dbReference type="InterPro" id="IPR057986">
    <property type="entry name" value="TPR_Rlf/292/654"/>
</dbReference>
<feature type="compositionally biased region" description="Polar residues" evidence="12">
    <location>
        <begin position="1236"/>
        <end position="1273"/>
    </location>
</feature>
<comment type="subcellular location">
    <subcellularLocation>
        <location evidence="1">Nucleus</location>
    </subcellularLocation>
</comment>
<dbReference type="PANTHER" id="PTHR15507:SF16">
    <property type="entry name" value="ZINC FINGER PROTEIN 654"/>
    <property type="match status" value="1"/>
</dbReference>
<evidence type="ECO:0000256" key="12">
    <source>
        <dbReference type="SAM" id="MobiDB-lite"/>
    </source>
</evidence>
<feature type="compositionally biased region" description="Polar residues" evidence="12">
    <location>
        <begin position="494"/>
        <end position="508"/>
    </location>
</feature>
<feature type="compositionally biased region" description="Basic residues" evidence="12">
    <location>
        <begin position="867"/>
        <end position="884"/>
    </location>
</feature>
<dbReference type="GO" id="GO:0005634">
    <property type="term" value="C:nucleus"/>
    <property type="evidence" value="ECO:0007669"/>
    <property type="project" value="UniProtKB-SubCell"/>
</dbReference>
<feature type="compositionally biased region" description="Polar residues" evidence="12">
    <location>
        <begin position="1314"/>
        <end position="1444"/>
    </location>
</feature>
<keyword evidence="8" id="KW-0805">Transcription regulation</keyword>
<reference evidence="14" key="1">
    <citation type="journal article" date="2023" name="Front. Mar. Sci.">
        <title>A new Merluccius polli reference genome to investigate the effects of global change in West African waters.</title>
        <authorList>
            <person name="Mateo J.L."/>
            <person name="Blanco-Fernandez C."/>
            <person name="Garcia-Vazquez E."/>
            <person name="Machado-Schiaffino G."/>
        </authorList>
    </citation>
    <scope>NUCLEOTIDE SEQUENCE</scope>
    <source>
        <strain evidence="14">C29</strain>
        <tissue evidence="14">Fin</tissue>
    </source>
</reference>
<accession>A0AA47NR55</accession>
<feature type="region of interest" description="Disordered" evidence="12">
    <location>
        <begin position="189"/>
        <end position="288"/>
    </location>
</feature>
<evidence type="ECO:0000256" key="3">
    <source>
        <dbReference type="ARBA" id="ARBA00022553"/>
    </source>
</evidence>
<feature type="region of interest" description="Disordered" evidence="12">
    <location>
        <begin position="315"/>
        <end position="342"/>
    </location>
</feature>
<evidence type="ECO:0000256" key="10">
    <source>
        <dbReference type="ARBA" id="ARBA00023163"/>
    </source>
</evidence>
<dbReference type="PANTHER" id="PTHR15507">
    <property type="entry name" value="ZINC FINGER PROTEIN RLF"/>
    <property type="match status" value="1"/>
</dbReference>
<proteinExistence type="inferred from homology"/>
<dbReference type="GO" id="GO:0000981">
    <property type="term" value="F:DNA-binding transcription factor activity, RNA polymerase II-specific"/>
    <property type="evidence" value="ECO:0007669"/>
    <property type="project" value="TreeGrafter"/>
</dbReference>
<dbReference type="Pfam" id="PF25580">
    <property type="entry name" value="TPR_Rlf"/>
    <property type="match status" value="2"/>
</dbReference>
<evidence type="ECO:0000256" key="11">
    <source>
        <dbReference type="ARBA" id="ARBA00023242"/>
    </source>
</evidence>
<evidence type="ECO:0000256" key="8">
    <source>
        <dbReference type="ARBA" id="ARBA00023015"/>
    </source>
</evidence>
<evidence type="ECO:0000256" key="1">
    <source>
        <dbReference type="ARBA" id="ARBA00004123"/>
    </source>
</evidence>
<feature type="region of interest" description="Disordered" evidence="12">
    <location>
        <begin position="1236"/>
        <end position="1444"/>
    </location>
</feature>
<feature type="compositionally biased region" description="Polar residues" evidence="12">
    <location>
        <begin position="464"/>
        <end position="474"/>
    </location>
</feature>
<feature type="compositionally biased region" description="Low complexity" evidence="12">
    <location>
        <begin position="1509"/>
        <end position="1524"/>
    </location>
</feature>
<gene>
    <name evidence="14" type="primary">Zfp292_0</name>
    <name evidence="14" type="ORF">N1851_031113</name>
</gene>
<feature type="compositionally biased region" description="Basic and acidic residues" evidence="12">
    <location>
        <begin position="1135"/>
        <end position="1152"/>
    </location>
</feature>
<dbReference type="PROSITE" id="PS00028">
    <property type="entry name" value="ZINC_FINGER_C2H2_1"/>
    <property type="match status" value="1"/>
</dbReference>
<evidence type="ECO:0000259" key="13">
    <source>
        <dbReference type="PROSITE" id="PS00028"/>
    </source>
</evidence>
<dbReference type="GO" id="GO:0003677">
    <property type="term" value="F:DNA binding"/>
    <property type="evidence" value="ECO:0007669"/>
    <property type="project" value="UniProtKB-KW"/>
</dbReference>
<feature type="region of interest" description="Disordered" evidence="12">
    <location>
        <begin position="1505"/>
        <end position="1530"/>
    </location>
</feature>
<feature type="compositionally biased region" description="Polar residues" evidence="12">
    <location>
        <begin position="1086"/>
        <end position="1100"/>
    </location>
</feature>
<evidence type="ECO:0000256" key="2">
    <source>
        <dbReference type="ARBA" id="ARBA00006991"/>
    </source>
</evidence>
<feature type="region of interest" description="Disordered" evidence="12">
    <location>
        <begin position="687"/>
        <end position="731"/>
    </location>
</feature>
<dbReference type="InterPro" id="IPR013087">
    <property type="entry name" value="Znf_C2H2_type"/>
</dbReference>
<keyword evidence="15" id="KW-1185">Reference proteome</keyword>
<feature type="region of interest" description="Disordered" evidence="12">
    <location>
        <begin position="801"/>
        <end position="922"/>
    </location>
</feature>
<sequence length="1784" mass="195078">MGLQFCVELCSRALRSGLVSDGGTRSLVYKTIASLLPRDLEVCRACALLVFFQERTLEAYRTVVRLYSLPDQEYHAETTPVGNHVRFDLLQVPLLKQITNRAVNHELLKCYKLFLLLLSKTRMPPPLFAVCLQVLKKGLFFDPEFWNVAAIRSNCLKLLNGKALRAAREEVPEEVPEESHCTKEAAVCPNAHQPLPPNATDPHRSEAKKRHKNGMVPKRTRLTQSPGESMLQKKNKRTQRTPLPRESGEFLRRSFWQTSKTNDGFSSSPGHGEQRRITRFSEKNRPKRRIRTPRWLLEDSGTLEEAAHRKVKKLQRKRQQKEAQEKAQPLVKRNASTLTKTSTKEKRLVRCDLAEKQSITRHLKGLSLDYLRPASPAHVILELSLPDNELSDIFTDESFSRRNGLPPVLLYKTSAWEPHPSQTKLKRVIIRASDEVSLAQQLHCYARRNKHLAVASEVQSMPSVVTRSSAQAPPTNGRRGQPHSKPLVEMKVTIASQTPVRTRASQSPLLDKGQGARTKVAGEGSLPSDNKARLVVHRSPAADRKPTTNAVANTQLVTGGRSSKDSKENVGHDVGHSNACKDLATLQAGGVSDSVMTDAPAKDSNANLHTAVNDGRHRINYVAESVGHDVVTGRASDRHGSHVEEDLHGLMLLSETVSTLAPAACQSSTEAPGEAMEELSLPAQQSQMLGNIPDPSSNTVAPSSSPGTEKSACSLSEPDSEEELVQEPEDQTSLRLEYRCTLCDKMFRGKRVVLHAMFHYRRDKCMFCGVLFKDDLLAMMHLSEHIDKLKKLKELEHKGLAGNIPQRSTELQATNPLPVARGRGRPRKSLTTPPPAVLDTAPSESRRLRSDSNVSKGSTTPLPRPKVNGHIKRIPTGNRQHKAAASRLVPDQNGPSLPVEKEDKQAKIDSGLCDPPRLPKPTAKRQEAVSAVTTETCCPVVGCHWHADLSRSPLVLLYHALEDHHRDDTPLELAFHMGNGQCSVCSRVLWSFQHYRHHVERHRLTPRHPCLHQGCKARFKTGMEMRRHTRKHSPLQAGCCVPGCSELFICLWALNLHEREHYAIKDTKSAKAREAENCFHRKTGRTRQGSRSAHAFTTPTKGKGRLEVREQTTDLPSAGDAQTDPRTEVTTVGELGKERSKLGRPQESKRIEGVQVPSICPADSHSTVSHKVRKTCLRQRAKQTHLHLLSTKLSKIASGKKSPRKRRCGLIVEEEQSLDQNFTVASTSQEQFAPMVSTAQEHSAPMASTAQQHSAPTASKAQEQYSPMVSTAQEHLAPMASTAQEQSAPMASTAQQHSAPMASIAQQHYAAMASTAQEQTSPTMASIAQEQSAHMASTAQEQSSPTMASTAQEQSAPMVSTVQEQSAPLASTAQEQSVSMVSTAQEQSAPLASTAQEQSVPMVSTAQEQSAPMVSTNQEQSAPMASTAQEQTGPTMASTAQEQSVPIVSTAKEQSVPMASTAQEQSAPPMASTAHEQLKSQVSKKHTHISTTLSNSNGNMEKKVKVAHSKSGPKTTKTTTTGSKSKCKTPSKIKNLTFTKTTKGPSVAKTTKGPSVAKTAKGLSVTKTTKGPSVAKTTKGPSVANITKGPSVGKTTKDPSVTKASKISQVGKATEVTAVVTTTDVPPVAKTTEVTAFKTTEVPQAANVGHKGEVKQSVASDRVGYTVLVNGVAVGKRKAPVEAPGQAQPKEAAPLSYRKTYFRAPPTTYLDERFTNMPKRRKHMFRSTPPKSPALPPRPTTRCANCFVSFSHEEDLQTHLGDKKCSSMFGFDSDEGECADCLSV</sequence>
<comment type="caution">
    <text evidence="14">The sequence shown here is derived from an EMBL/GenBank/DDBJ whole genome shotgun (WGS) entry which is preliminary data.</text>
</comment>
<dbReference type="SMART" id="SM00355">
    <property type="entry name" value="ZnF_C2H2"/>
    <property type="match status" value="7"/>
</dbReference>
<feature type="compositionally biased region" description="Polar residues" evidence="12">
    <location>
        <begin position="687"/>
        <end position="714"/>
    </location>
</feature>
<name>A0AA47NR55_MERPO</name>
<feature type="region of interest" description="Disordered" evidence="12">
    <location>
        <begin position="1567"/>
        <end position="1600"/>
    </location>
</feature>